<dbReference type="AlphaFoldDB" id="A0AAW3H766"/>
<sequence>MDHIERTDGKIFYRIEGLGHEETLVLLHGLSATRACFSLR</sequence>
<comment type="caution">
    <text evidence="1">The sequence shown here is derived from an EMBL/GenBank/DDBJ whole genome shotgun (WGS) entry which is preliminary data.</text>
</comment>
<protein>
    <recommendedName>
        <fullName evidence="3">Alpha/beta hydrolase</fullName>
    </recommendedName>
</protein>
<evidence type="ECO:0000313" key="2">
    <source>
        <dbReference type="Proteomes" id="UP000033658"/>
    </source>
</evidence>
<name>A0AAW3H766_STRGN</name>
<organism evidence="1 2">
    <name type="scientific">Streptococcus gordonii</name>
    <dbReference type="NCBI Taxonomy" id="1302"/>
    <lineage>
        <taxon>Bacteria</taxon>
        <taxon>Bacillati</taxon>
        <taxon>Bacillota</taxon>
        <taxon>Bacilli</taxon>
        <taxon>Lactobacillales</taxon>
        <taxon>Streptococcaceae</taxon>
        <taxon>Streptococcus</taxon>
    </lineage>
</organism>
<reference evidence="1 2" key="1">
    <citation type="submission" date="2015-02" db="EMBL/GenBank/DDBJ databases">
        <title>Evolution of amylase-binding proteins of oral streptococcal species.</title>
        <authorList>
            <person name="Haase E.M."/>
        </authorList>
    </citation>
    <scope>NUCLEOTIDE SEQUENCE [LARGE SCALE GENOMIC DNA]</scope>
    <source>
        <strain evidence="1 2">G9B</strain>
    </source>
</reference>
<accession>A0AAW3H766</accession>
<gene>
    <name evidence="1" type="ORF">TZ86_00682</name>
</gene>
<dbReference type="EMBL" id="JYGL01000001">
    <property type="protein sequence ID" value="KJQ58837.1"/>
    <property type="molecule type" value="Genomic_DNA"/>
</dbReference>
<evidence type="ECO:0008006" key="3">
    <source>
        <dbReference type="Google" id="ProtNLM"/>
    </source>
</evidence>
<evidence type="ECO:0000313" key="1">
    <source>
        <dbReference type="EMBL" id="KJQ58837.1"/>
    </source>
</evidence>
<proteinExistence type="predicted"/>
<dbReference type="Proteomes" id="UP000033658">
    <property type="component" value="Unassembled WGS sequence"/>
</dbReference>